<dbReference type="PROSITE" id="PS01268">
    <property type="entry name" value="UPF0024"/>
    <property type="match status" value="1"/>
</dbReference>
<comment type="catalytic activity">
    <reaction evidence="4">
        <text>uridine(13) in tRNA = pseudouridine(13) in tRNA</text>
        <dbReference type="Rhea" id="RHEA:42540"/>
        <dbReference type="Rhea" id="RHEA-COMP:10105"/>
        <dbReference type="Rhea" id="RHEA-COMP:10106"/>
        <dbReference type="ChEBI" id="CHEBI:65314"/>
        <dbReference type="ChEBI" id="CHEBI:65315"/>
        <dbReference type="EC" id="5.4.99.27"/>
    </reaction>
</comment>
<comment type="function">
    <text evidence="4">Responsible for synthesis of pseudouridine from uracil-13 in transfer RNAs.</text>
</comment>
<dbReference type="Gene3D" id="3.30.2340.10">
    <property type="entry name" value="TruD, insertion domain"/>
    <property type="match status" value="1"/>
</dbReference>
<dbReference type="GO" id="GO:0003723">
    <property type="term" value="F:RNA binding"/>
    <property type="evidence" value="ECO:0007669"/>
    <property type="project" value="InterPro"/>
</dbReference>
<dbReference type="Pfam" id="PF01142">
    <property type="entry name" value="TruD"/>
    <property type="match status" value="2"/>
</dbReference>
<dbReference type="PANTHER" id="PTHR47811:SF1">
    <property type="entry name" value="TRNA PSEUDOURIDINE SYNTHASE D"/>
    <property type="match status" value="1"/>
</dbReference>
<proteinExistence type="inferred from homology"/>
<name>Q0VQD2_ALCBS</name>
<dbReference type="STRING" id="393595.ABO_1168"/>
<dbReference type="eggNOG" id="COG0585">
    <property type="taxonomic scope" value="Bacteria"/>
</dbReference>
<reference evidence="6 7" key="1">
    <citation type="journal article" date="2006" name="Nat. Biotechnol.">
        <title>Genome sequence of the ubiquitous hydrocarbon-degrading marine bacterium Alcanivorax borkumensis.</title>
        <authorList>
            <person name="Schneiker S."/>
            <person name="Martins dos Santos V.A.P."/>
            <person name="Bartels D."/>
            <person name="Bekel T."/>
            <person name="Brecht M."/>
            <person name="Buhrmester J."/>
            <person name="Chernikova T.N."/>
            <person name="Denaro R."/>
            <person name="Ferrer M."/>
            <person name="Gertler C."/>
            <person name="Goesmann A."/>
            <person name="Golyshina O.V."/>
            <person name="Kaminski F."/>
            <person name="Khachane A.N."/>
            <person name="Lang S."/>
            <person name="Linke B."/>
            <person name="McHardy A.C."/>
            <person name="Meyer F."/>
            <person name="Nechitaylo T."/>
            <person name="Puehler A."/>
            <person name="Regenhardt D."/>
            <person name="Rupp O."/>
            <person name="Sabirova J.S."/>
            <person name="Selbitschka W."/>
            <person name="Yakimov M.M."/>
            <person name="Timmis K.N."/>
            <person name="Vorhoelter F.-J."/>
            <person name="Weidner S."/>
            <person name="Kaiser O."/>
            <person name="Golyshin P.N."/>
        </authorList>
    </citation>
    <scope>NUCLEOTIDE SEQUENCE [LARGE SCALE GENOMIC DNA]</scope>
    <source>
        <strain evidence="7">ATCC 700651 / DSM 11573 / NCIMB 13689 / SK2</strain>
    </source>
</reference>
<accession>Q0VQD2</accession>
<feature type="active site" description="Nucleophile" evidence="4">
    <location>
        <position position="85"/>
    </location>
</feature>
<dbReference type="EMBL" id="AM286690">
    <property type="protein sequence ID" value="CAL16616.1"/>
    <property type="molecule type" value="Genomic_DNA"/>
</dbReference>
<dbReference type="HAMAP" id="MF_01082">
    <property type="entry name" value="TruD"/>
    <property type="match status" value="1"/>
</dbReference>
<dbReference type="SUPFAM" id="SSF55120">
    <property type="entry name" value="Pseudouridine synthase"/>
    <property type="match status" value="1"/>
</dbReference>
<evidence type="ECO:0000256" key="4">
    <source>
        <dbReference type="HAMAP-Rule" id="MF_01082"/>
    </source>
</evidence>
<evidence type="ECO:0000313" key="6">
    <source>
        <dbReference type="EMBL" id="CAL16616.1"/>
    </source>
</evidence>
<protein>
    <recommendedName>
        <fullName evidence="4">tRNA pseudouridine synthase D</fullName>
        <ecNumber evidence="4">5.4.99.27</ecNumber>
    </recommendedName>
    <alternativeName>
        <fullName evidence="4">tRNA pseudouridine(13) synthase</fullName>
    </alternativeName>
    <alternativeName>
        <fullName evidence="4">tRNA pseudouridylate synthase D</fullName>
    </alternativeName>
    <alternativeName>
        <fullName evidence="4">tRNA-uridine isomerase D</fullName>
    </alternativeName>
</protein>
<dbReference type="InterPro" id="IPR042214">
    <property type="entry name" value="TruD_catalytic"/>
</dbReference>
<dbReference type="Gene3D" id="3.30.2350.20">
    <property type="entry name" value="TruD, catalytic domain"/>
    <property type="match status" value="1"/>
</dbReference>
<gene>
    <name evidence="4" type="primary">truD</name>
    <name evidence="6" type="ordered locus">ABO_1168</name>
</gene>
<keyword evidence="2 4" id="KW-0819">tRNA processing</keyword>
<dbReference type="AlphaFoldDB" id="Q0VQD2"/>
<evidence type="ECO:0000256" key="1">
    <source>
        <dbReference type="ARBA" id="ARBA00007953"/>
    </source>
</evidence>
<feature type="domain" description="TRUD" evidence="5">
    <location>
        <begin position="159"/>
        <end position="309"/>
    </location>
</feature>
<dbReference type="KEGG" id="abo:ABO_1168"/>
<dbReference type="PROSITE" id="PS50984">
    <property type="entry name" value="TRUD"/>
    <property type="match status" value="1"/>
</dbReference>
<dbReference type="InterPro" id="IPR043165">
    <property type="entry name" value="TruD_insert_sf"/>
</dbReference>
<dbReference type="InterPro" id="IPR011760">
    <property type="entry name" value="PsdUridine_synth_TruD_insert"/>
</dbReference>
<dbReference type="HOGENOM" id="CLU_005281_4_0_6"/>
<dbReference type="InterPro" id="IPR020103">
    <property type="entry name" value="PsdUridine_synth_cat_dom_sf"/>
</dbReference>
<dbReference type="Proteomes" id="UP000008871">
    <property type="component" value="Chromosome"/>
</dbReference>
<evidence type="ECO:0000313" key="7">
    <source>
        <dbReference type="Proteomes" id="UP000008871"/>
    </source>
</evidence>
<keyword evidence="7" id="KW-1185">Reference proteome</keyword>
<keyword evidence="3 4" id="KW-0413">Isomerase</keyword>
<dbReference type="InterPro" id="IPR020119">
    <property type="entry name" value="PsdUridine_synth_TruD_CS"/>
</dbReference>
<dbReference type="InterPro" id="IPR050170">
    <property type="entry name" value="TruD_pseudoU_synthase"/>
</dbReference>
<dbReference type="InterPro" id="IPR001656">
    <property type="entry name" value="PsdUridine_synth_TruD"/>
</dbReference>
<dbReference type="PANTHER" id="PTHR47811">
    <property type="entry name" value="TRNA PSEUDOURIDINE SYNTHASE D"/>
    <property type="match status" value="1"/>
</dbReference>
<evidence type="ECO:0000259" key="5">
    <source>
        <dbReference type="PROSITE" id="PS50984"/>
    </source>
</evidence>
<evidence type="ECO:0000256" key="2">
    <source>
        <dbReference type="ARBA" id="ARBA00022694"/>
    </source>
</evidence>
<comment type="similarity">
    <text evidence="1 4">Belongs to the pseudouridine synthase TruD family.</text>
</comment>
<dbReference type="GO" id="GO:0005829">
    <property type="term" value="C:cytosol"/>
    <property type="evidence" value="ECO:0007669"/>
    <property type="project" value="TreeGrafter"/>
</dbReference>
<dbReference type="GO" id="GO:0031119">
    <property type="term" value="P:tRNA pseudouridine synthesis"/>
    <property type="evidence" value="ECO:0007669"/>
    <property type="project" value="UniProtKB-UniRule"/>
</dbReference>
<dbReference type="CDD" id="cd02575">
    <property type="entry name" value="PseudoU_synth_EcTruD"/>
    <property type="match status" value="1"/>
</dbReference>
<dbReference type="EC" id="5.4.99.27" evidence="4"/>
<evidence type="ECO:0000256" key="3">
    <source>
        <dbReference type="ARBA" id="ARBA00023235"/>
    </source>
</evidence>
<organism evidence="6 7">
    <name type="scientific">Alcanivorax borkumensis (strain ATCC 700651 / DSM 11573 / NCIMB 13689 / SK2)</name>
    <dbReference type="NCBI Taxonomy" id="393595"/>
    <lineage>
        <taxon>Bacteria</taxon>
        <taxon>Pseudomonadati</taxon>
        <taxon>Pseudomonadota</taxon>
        <taxon>Gammaproteobacteria</taxon>
        <taxon>Oceanospirillales</taxon>
        <taxon>Alcanivoracaceae</taxon>
        <taxon>Alcanivorax</taxon>
    </lineage>
</organism>
<dbReference type="GO" id="GO:0160150">
    <property type="term" value="F:tRNA pseudouridine(13) synthase activity"/>
    <property type="evidence" value="ECO:0007669"/>
    <property type="project" value="UniProtKB-EC"/>
</dbReference>
<sequence length="351" mass="39037">MNYPMETTETGLPRAHGGPVCQGILKARPEDFQVAEHMHVTPEGQGEHLWLEIEKTGWNTEDVAMLLAKQARVHRLSVGYSGLKDKHAVTRQWFSLHLPGKDDPDFHWPDGLTVLQSGRHRRKLNRGTHRANDFCLRVTRFVGDRDALEQQLQMIIAQGVPNYFGEQRFGRGSGNLVRGTEWLLGGEAPRKKALRGMWLSAVRSNLFNLILAERVRQGCWNTVLGGDILQPQGSRGLFLADDDPAAMERVANGEVHPTAPLPGVPGMASSGPCNQLEQQILAPHAPVIEGLRQIKVEEARRATRLPVRDLQWVWHTDPEREGEDCLELAFTLPTGAFATTVMAELVSSPAD</sequence>